<dbReference type="AlphaFoldDB" id="A0A454D5L2"/>
<reference evidence="1 2" key="1">
    <citation type="submission" date="2012-10" db="EMBL/GenBank/DDBJ databases">
        <title>Genome sequence of Vibrio Cholerae HENC-02.</title>
        <authorList>
            <person name="Eppinger M."/>
            <person name="Hasan N.A."/>
            <person name="Sengamalay N."/>
            <person name="Hine E."/>
            <person name="Su Q."/>
            <person name="Daugherty S.C."/>
            <person name="Young S."/>
            <person name="Sadzewicz L."/>
            <person name="Tallon L."/>
            <person name="Cebula T.A."/>
            <person name="Ravel J."/>
            <person name="Colwell R.R."/>
        </authorList>
    </citation>
    <scope>NUCLEOTIDE SEQUENCE [LARGE SCALE GENOMIC DNA]</scope>
    <source>
        <strain evidence="1 2">HENC-02</strain>
    </source>
</reference>
<dbReference type="EMBL" id="AJSR01000055">
    <property type="protein sequence ID" value="EKM33920.1"/>
    <property type="molecule type" value="Genomic_DNA"/>
</dbReference>
<dbReference type="Proteomes" id="UP000008367">
    <property type="component" value="Unassembled WGS sequence"/>
</dbReference>
<accession>A0A454D5L2</accession>
<protein>
    <submittedName>
        <fullName evidence="1">Putative membrane protein</fullName>
    </submittedName>
</protein>
<evidence type="ECO:0000313" key="2">
    <source>
        <dbReference type="Proteomes" id="UP000008367"/>
    </source>
</evidence>
<name>A0A454D5L2_VIBHA</name>
<comment type="caution">
    <text evidence="1">The sequence shown here is derived from an EMBL/GenBank/DDBJ whole genome shotgun (WGS) entry which is preliminary data.</text>
</comment>
<gene>
    <name evidence="1" type="ORF">VCHENC02_0684B</name>
</gene>
<feature type="non-terminal residue" evidence="1">
    <location>
        <position position="1"/>
    </location>
</feature>
<proteinExistence type="predicted"/>
<evidence type="ECO:0000313" key="1">
    <source>
        <dbReference type="EMBL" id="EKM33920.1"/>
    </source>
</evidence>
<sequence>SVGCSTVWVTCNRLIHK</sequence>
<organism evidence="1 2">
    <name type="scientific">Vibrio harveyi</name>
    <name type="common">Beneckea harveyi</name>
    <dbReference type="NCBI Taxonomy" id="669"/>
    <lineage>
        <taxon>Bacteria</taxon>
        <taxon>Pseudomonadati</taxon>
        <taxon>Pseudomonadota</taxon>
        <taxon>Gammaproteobacteria</taxon>
        <taxon>Vibrionales</taxon>
        <taxon>Vibrionaceae</taxon>
        <taxon>Vibrio</taxon>
    </lineage>
</organism>